<dbReference type="GO" id="GO:0005524">
    <property type="term" value="F:ATP binding"/>
    <property type="evidence" value="ECO:0007669"/>
    <property type="project" value="InterPro"/>
</dbReference>
<dbReference type="GO" id="GO:0050793">
    <property type="term" value="P:regulation of developmental process"/>
    <property type="evidence" value="ECO:0007669"/>
    <property type="project" value="TreeGrafter"/>
</dbReference>
<evidence type="ECO:0000313" key="8">
    <source>
        <dbReference type="Proteomes" id="UP001344447"/>
    </source>
</evidence>
<feature type="chain" id="PRO_5043031977" description="Protein kinase domain-containing protein" evidence="5">
    <location>
        <begin position="25"/>
        <end position="1429"/>
    </location>
</feature>
<organism evidence="7 8">
    <name type="scientific">Dictyostelium firmibasis</name>
    <dbReference type="NCBI Taxonomy" id="79012"/>
    <lineage>
        <taxon>Eukaryota</taxon>
        <taxon>Amoebozoa</taxon>
        <taxon>Evosea</taxon>
        <taxon>Eumycetozoa</taxon>
        <taxon>Dictyostelia</taxon>
        <taxon>Dictyosteliales</taxon>
        <taxon>Dictyosteliaceae</taxon>
        <taxon>Dictyostelium</taxon>
    </lineage>
</organism>
<feature type="signal peptide" evidence="5">
    <location>
        <begin position="1"/>
        <end position="24"/>
    </location>
</feature>
<keyword evidence="4" id="KW-1133">Transmembrane helix</keyword>
<evidence type="ECO:0000256" key="2">
    <source>
        <dbReference type="ARBA" id="ARBA00009955"/>
    </source>
</evidence>
<reference evidence="7 8" key="1">
    <citation type="submission" date="2023-11" db="EMBL/GenBank/DDBJ databases">
        <title>Dfirmibasis_genome.</title>
        <authorList>
            <person name="Edelbroek B."/>
            <person name="Kjellin J."/>
            <person name="Jerlstrom-Hultqvist J."/>
            <person name="Soderbom F."/>
        </authorList>
    </citation>
    <scope>NUCLEOTIDE SEQUENCE [LARGE SCALE GENOMIC DNA]</scope>
    <source>
        <strain evidence="7 8">TNS-C-14</strain>
    </source>
</reference>
<dbReference type="InterPro" id="IPR000719">
    <property type="entry name" value="Prot_kinase_dom"/>
</dbReference>
<keyword evidence="4" id="KW-0812">Transmembrane</keyword>
<dbReference type="Proteomes" id="UP001344447">
    <property type="component" value="Unassembled WGS sequence"/>
</dbReference>
<dbReference type="InterPro" id="IPR001245">
    <property type="entry name" value="Ser-Thr/Tyr_kinase_cat_dom"/>
</dbReference>
<name>A0AAN7U392_9MYCE</name>
<dbReference type="InterPro" id="IPR052015">
    <property type="entry name" value="GDT_regulator"/>
</dbReference>
<evidence type="ECO:0000313" key="7">
    <source>
        <dbReference type="EMBL" id="KAK5576003.1"/>
    </source>
</evidence>
<dbReference type="InterPro" id="IPR011050">
    <property type="entry name" value="Pectin_lyase_fold/virulence"/>
</dbReference>
<dbReference type="EMBL" id="JAVFKY010000005">
    <property type="protein sequence ID" value="KAK5576003.1"/>
    <property type="molecule type" value="Genomic_DNA"/>
</dbReference>
<dbReference type="PRINTS" id="PR02079">
    <property type="entry name" value="STKINASEGDT"/>
</dbReference>
<comment type="similarity">
    <text evidence="1">In the N-terminal section; belongs to the GDT family.</text>
</comment>
<feature type="transmembrane region" description="Helical" evidence="4">
    <location>
        <begin position="951"/>
        <end position="972"/>
    </location>
</feature>
<evidence type="ECO:0000259" key="6">
    <source>
        <dbReference type="PROSITE" id="PS50011"/>
    </source>
</evidence>
<accession>A0AAN7U392</accession>
<dbReference type="InterPro" id="IPR026237">
    <property type="entry name" value="STKINASEGDT"/>
</dbReference>
<dbReference type="Gene3D" id="1.10.510.10">
    <property type="entry name" value="Transferase(Phosphotransferase) domain 1"/>
    <property type="match status" value="1"/>
</dbReference>
<comment type="similarity">
    <text evidence="2">In the C-terminal section; belongs to the protein kinase superfamily. TKL Ser/Thr protein kinase family.</text>
</comment>
<dbReference type="PANTHER" id="PTHR47774:SF1">
    <property type="entry name" value="GROWTH-DIFFERENTIATION TRANSITION PROTEIN 5-RELATED"/>
    <property type="match status" value="1"/>
</dbReference>
<comment type="caution">
    <text evidence="7">The sequence shown here is derived from an EMBL/GenBank/DDBJ whole genome shotgun (WGS) entry which is preliminary data.</text>
</comment>
<dbReference type="InterPro" id="IPR011009">
    <property type="entry name" value="Kinase-like_dom_sf"/>
</dbReference>
<dbReference type="PROSITE" id="PS50011">
    <property type="entry name" value="PROTEIN_KINASE_DOM"/>
    <property type="match status" value="1"/>
</dbReference>
<evidence type="ECO:0000256" key="4">
    <source>
        <dbReference type="SAM" id="Phobius"/>
    </source>
</evidence>
<evidence type="ECO:0000256" key="5">
    <source>
        <dbReference type="SAM" id="SignalP"/>
    </source>
</evidence>
<proteinExistence type="inferred from homology"/>
<feature type="domain" description="Protein kinase" evidence="6">
    <location>
        <begin position="1171"/>
        <end position="1421"/>
    </location>
</feature>
<dbReference type="SUPFAM" id="SSF56112">
    <property type="entry name" value="Protein kinase-like (PK-like)"/>
    <property type="match status" value="1"/>
</dbReference>
<dbReference type="GO" id="GO:0004672">
    <property type="term" value="F:protein kinase activity"/>
    <property type="evidence" value="ECO:0007669"/>
    <property type="project" value="InterPro"/>
</dbReference>
<evidence type="ECO:0000256" key="1">
    <source>
        <dbReference type="ARBA" id="ARBA00006766"/>
    </source>
</evidence>
<evidence type="ECO:0000256" key="3">
    <source>
        <dbReference type="ARBA" id="ARBA00022729"/>
    </source>
</evidence>
<dbReference type="SUPFAM" id="SSF51126">
    <property type="entry name" value="Pectin lyase-like"/>
    <property type="match status" value="1"/>
</dbReference>
<keyword evidence="8" id="KW-1185">Reference proteome</keyword>
<gene>
    <name evidence="7" type="ORF">RB653_007139</name>
</gene>
<keyword evidence="3 5" id="KW-0732">Signal</keyword>
<dbReference type="PANTHER" id="PTHR47774">
    <property type="entry name" value="GROWTH-DIFFERENTIATION TRANSITION PROTEIN 5-RELATED"/>
    <property type="match status" value="1"/>
</dbReference>
<keyword evidence="4" id="KW-0472">Membrane</keyword>
<protein>
    <recommendedName>
        <fullName evidence="6">Protein kinase domain-containing protein</fullName>
    </recommendedName>
</protein>
<sequence>MINKISRFKILFLLLLIVISLTYAQEDDVITTPEGYYNLKRFKRFPHYKNIQPNEEAGDTDLYYPNVCESALRSDDRFSFFILKAFPGAVTGYNSLFITKTTSMTMDASSLISAPRGIFTLCIEGNLTVDGGKDSFYVAAHAVVVLPGGTLTMKSGQLSFYSISEIPFIDLVTIKNLTDPFYFFPGLLVLGGNFKLAAGQRIIYSAKRLSDTSLKISPPFLNSKYSADLYRVRVFTDSKPQGFYCNFGLDSSGTIMTISLSYYNNCLPLLETDKIIKLVILLKTFNDGGKFTNSINTLLNVSKHSNKKETSIFITGDSNVYMENYQIENLGGTKNDPYNDTKLIFSPDDRNTVTDIIMGKNQRFRSSLYIEFSNNVIIKNSLIAESSSGTRSPMVFFASNVYLSGNIISSNSGSSLIAQYGTENIKSSSNFYIQGALNQPTTQNINLIEMDYGNEGNGIYSTSPNIYSSDDTFIGQVYSINFNFITNRSMITGFDQDCYAPCLNNSIPISNNIQYPVDFNIFNPKFFPTNNTNGDWYVLKINDNGNQPGTYYTVKNLTTSDSVTFSLENSVLSFVNLETSENFRMNGNVKRLDIVNSNIGSPSITNQQQIISGVSSSAISIRNSYVYSRFDQQITPADYQIYGSLITPFYYNDSDIINHFKILSIFPDVPYQIVSGSILNVSVNLQMFTDTDVSCVFTNNDTFNSTVSLVDGSCILPYIGEKEGFINLKVTLKTSTSNDYLYTIDFPKITVYNEYFFYSGWAMIDSNLNKDEISIDGNRFKTSCQQVSSGNCTISTNSKYVTGLPNVTTSQQLNTLFSKGITSINSYEPTTITVHIDKESINNQIQMYFTHQPIDMEKSPLSIYVENQPIFLLEPLQSNLDPSFKNLTFNYDNSKSLEKINISFTTRGDIYLTSLAIYSSYIPLFISSTPTPTSTPSTPTQTTTKNYKLKITLPICLFALLLAVLILICIVFRRKKQSKQKWVNIEHGNELPSIEVKRDCYESYDKIKELKVFKPEDFKKDSYPNETITYGISDSLKNFVGSDLLDYNDPNLPLSFNKVVLEFGLSGAKCEINSSLSDSLVITNKSGIKLSIVPILPNNDSGEVKVSFDSFELDPGASIELMISLKLICTTRFFERFAIEARHIDSFESIHTHLFIHVESNISPRLDAKEIEVKELISNHYFSTINLANYRGLQVAVRKIKINDPIYSKETIQIIKKFYLEMDTLSKLKNKNIISFIGCTNDASHLWIVMEYAPLGSLGSLINEKKENFSLIQKVKLLLDTARGYEFLHSNDIIRCNIKPNNLLVFSRMEKDDVCVKISDFGFKEFIQQKVDSKEMFKEEKNQKVVDVHTFGITIYEILTETPFKDIELENIPSFFMGDKRLPLEKLDSDIRNIIERCWDQNKSQRPTFSEISILLKEKYTKLLGQRNN</sequence>
<dbReference type="Pfam" id="PF07714">
    <property type="entry name" value="PK_Tyr_Ser-Thr"/>
    <property type="match status" value="1"/>
</dbReference>